<comment type="caution">
    <text evidence="11">The sequence shown here is derived from an EMBL/GenBank/DDBJ whole genome shotgun (WGS) entry which is preliminary data.</text>
</comment>
<evidence type="ECO:0000313" key="12">
    <source>
        <dbReference type="Proteomes" id="UP000054099"/>
    </source>
</evidence>
<evidence type="ECO:0000256" key="6">
    <source>
        <dbReference type="ARBA" id="ARBA00022822"/>
    </source>
</evidence>
<organism evidence="11 12">
    <name type="scientific">Fictibacillus enclensis</name>
    <dbReference type="NCBI Taxonomy" id="1017270"/>
    <lineage>
        <taxon>Bacteria</taxon>
        <taxon>Bacillati</taxon>
        <taxon>Bacillota</taxon>
        <taxon>Bacilli</taxon>
        <taxon>Bacillales</taxon>
        <taxon>Fictibacillaceae</taxon>
        <taxon>Fictibacillus</taxon>
    </lineage>
</organism>
<comment type="pathway">
    <text evidence="2 9">Amino-acid biosynthesis; L-tryptophan biosynthesis; L-tryptophan from chorismate: step 3/5.</text>
</comment>
<keyword evidence="6 9" id="KW-0822">Tryptophan biosynthesis</keyword>
<dbReference type="GO" id="GO:0000162">
    <property type="term" value="P:L-tryptophan biosynthetic process"/>
    <property type="evidence" value="ECO:0007669"/>
    <property type="project" value="UniProtKB-UniRule"/>
</dbReference>
<dbReference type="InterPro" id="IPR013785">
    <property type="entry name" value="Aldolase_TIM"/>
</dbReference>
<gene>
    <name evidence="9" type="primary">trpF</name>
    <name evidence="11" type="ORF">AS030_08800</name>
</gene>
<keyword evidence="12" id="KW-1185">Reference proteome</keyword>
<evidence type="ECO:0000256" key="7">
    <source>
        <dbReference type="ARBA" id="ARBA00023141"/>
    </source>
</evidence>
<keyword evidence="8 9" id="KW-0413">Isomerase</keyword>
<reference evidence="11 12" key="1">
    <citation type="journal article" date="2014" name="Antonie Van Leeuwenhoek">
        <title>Fictibacillus enclensis sp. nov., isolated from marine sediment.</title>
        <authorList>
            <person name="Dastager S.G."/>
            <person name="Mawlankar R."/>
            <person name="Srinivasan K."/>
            <person name="Tang S.K."/>
            <person name="Lee J.C."/>
            <person name="Ramana V.V."/>
            <person name="Shouche Y.S."/>
        </authorList>
    </citation>
    <scope>NUCLEOTIDE SEQUENCE [LARGE SCALE GENOMIC DNA]</scope>
    <source>
        <strain evidence="11 12">NIO-1003</strain>
    </source>
</reference>
<evidence type="ECO:0000313" key="11">
    <source>
        <dbReference type="EMBL" id="KSU85577.1"/>
    </source>
</evidence>
<dbReference type="EMBL" id="LNQN01000001">
    <property type="protein sequence ID" value="KSU85577.1"/>
    <property type="molecule type" value="Genomic_DNA"/>
</dbReference>
<dbReference type="HAMAP" id="MF_00135">
    <property type="entry name" value="PRAI"/>
    <property type="match status" value="1"/>
</dbReference>
<evidence type="ECO:0000256" key="8">
    <source>
        <dbReference type="ARBA" id="ARBA00023235"/>
    </source>
</evidence>
<keyword evidence="7 9" id="KW-0057">Aromatic amino acid biosynthesis</keyword>
<protein>
    <recommendedName>
        <fullName evidence="4 9">N-(5'-phosphoribosyl)anthranilate isomerase</fullName>
        <shortName evidence="9">PRAI</shortName>
        <ecNumber evidence="3 9">5.3.1.24</ecNumber>
    </recommendedName>
</protein>
<name>A0A0V8JF54_9BACL</name>
<dbReference type="RefSeq" id="WP_061970650.1">
    <property type="nucleotide sequence ID" value="NZ_FMAV01000001.1"/>
</dbReference>
<comment type="similarity">
    <text evidence="9">Belongs to the TrpF family.</text>
</comment>
<evidence type="ECO:0000256" key="1">
    <source>
        <dbReference type="ARBA" id="ARBA00001164"/>
    </source>
</evidence>
<dbReference type="PANTHER" id="PTHR42894">
    <property type="entry name" value="N-(5'-PHOSPHORIBOSYL)ANTHRANILATE ISOMERASE"/>
    <property type="match status" value="1"/>
</dbReference>
<dbReference type="PANTHER" id="PTHR42894:SF1">
    <property type="entry name" value="N-(5'-PHOSPHORIBOSYL)ANTHRANILATE ISOMERASE"/>
    <property type="match status" value="1"/>
</dbReference>
<evidence type="ECO:0000256" key="4">
    <source>
        <dbReference type="ARBA" id="ARBA00022272"/>
    </source>
</evidence>
<dbReference type="SUPFAM" id="SSF51366">
    <property type="entry name" value="Ribulose-phoshate binding barrel"/>
    <property type="match status" value="1"/>
</dbReference>
<accession>A0A0V8JF54</accession>
<evidence type="ECO:0000259" key="10">
    <source>
        <dbReference type="Pfam" id="PF00697"/>
    </source>
</evidence>
<dbReference type="CDD" id="cd00405">
    <property type="entry name" value="PRAI"/>
    <property type="match status" value="1"/>
</dbReference>
<dbReference type="Proteomes" id="UP000054099">
    <property type="component" value="Unassembled WGS sequence"/>
</dbReference>
<dbReference type="GO" id="GO:0004640">
    <property type="term" value="F:phosphoribosylanthranilate isomerase activity"/>
    <property type="evidence" value="ECO:0007669"/>
    <property type="project" value="UniProtKB-UniRule"/>
</dbReference>
<proteinExistence type="inferred from homology"/>
<dbReference type="InterPro" id="IPR044643">
    <property type="entry name" value="TrpF_fam"/>
</dbReference>
<dbReference type="NCBIfam" id="NF002301">
    <property type="entry name" value="PRK01222.2-1"/>
    <property type="match status" value="1"/>
</dbReference>
<comment type="catalytic activity">
    <reaction evidence="1 9">
        <text>N-(5-phospho-beta-D-ribosyl)anthranilate = 1-(2-carboxyphenylamino)-1-deoxy-D-ribulose 5-phosphate</text>
        <dbReference type="Rhea" id="RHEA:21540"/>
        <dbReference type="ChEBI" id="CHEBI:18277"/>
        <dbReference type="ChEBI" id="CHEBI:58613"/>
        <dbReference type="EC" id="5.3.1.24"/>
    </reaction>
</comment>
<evidence type="ECO:0000256" key="2">
    <source>
        <dbReference type="ARBA" id="ARBA00004664"/>
    </source>
</evidence>
<keyword evidence="5 9" id="KW-0028">Amino-acid biosynthesis</keyword>
<dbReference type="Gene3D" id="3.20.20.70">
    <property type="entry name" value="Aldolase class I"/>
    <property type="match status" value="1"/>
</dbReference>
<sequence>MVNKNIAVKYCGCRSREDLELVMNSSAGYAGFIFAQSKRKVRPEEVSRWLKELQPVPQKLVGVFVNSSIEEIEQALNVLPLDVIQCHGDETPQFLKQLKKKTGKTIWKAVRHEEEGWKALAEYAGVADGYVIDARVAGAYGGTGTAFDWEAVPFYLEAASVQEVPCFIAGGISASNITRLLSFQPHGIDISSGIEMDGKKSKEAITELEGMIINENSIS</sequence>
<evidence type="ECO:0000256" key="3">
    <source>
        <dbReference type="ARBA" id="ARBA00012572"/>
    </source>
</evidence>
<dbReference type="OrthoDB" id="9786954at2"/>
<feature type="domain" description="N-(5'phosphoribosyl) anthranilate isomerase (PRAI)" evidence="10">
    <location>
        <begin position="8"/>
        <end position="207"/>
    </location>
</feature>
<dbReference type="AlphaFoldDB" id="A0A0V8JF54"/>
<dbReference type="Pfam" id="PF00697">
    <property type="entry name" value="PRAI"/>
    <property type="match status" value="1"/>
</dbReference>
<dbReference type="InterPro" id="IPR001240">
    <property type="entry name" value="PRAI_dom"/>
</dbReference>
<dbReference type="UniPathway" id="UPA00035">
    <property type="reaction ID" value="UER00042"/>
</dbReference>
<evidence type="ECO:0000256" key="9">
    <source>
        <dbReference type="HAMAP-Rule" id="MF_00135"/>
    </source>
</evidence>
<dbReference type="EC" id="5.3.1.24" evidence="3 9"/>
<evidence type="ECO:0000256" key="5">
    <source>
        <dbReference type="ARBA" id="ARBA00022605"/>
    </source>
</evidence>
<dbReference type="InterPro" id="IPR011060">
    <property type="entry name" value="RibuloseP-bd_barrel"/>
</dbReference>